<evidence type="ECO:0000313" key="2">
    <source>
        <dbReference type="Proteomes" id="UP000076501"/>
    </source>
</evidence>
<dbReference type="EMBL" id="LJKA01000004">
    <property type="protein sequence ID" value="KZD41216.1"/>
    <property type="molecule type" value="Genomic_DNA"/>
</dbReference>
<organism evidence="1 2">
    <name type="scientific">Bacillus cereus</name>
    <dbReference type="NCBI Taxonomy" id="1396"/>
    <lineage>
        <taxon>Bacteria</taxon>
        <taxon>Bacillati</taxon>
        <taxon>Bacillota</taxon>
        <taxon>Bacilli</taxon>
        <taxon>Bacillales</taxon>
        <taxon>Bacillaceae</taxon>
        <taxon>Bacillus</taxon>
        <taxon>Bacillus cereus group</taxon>
    </lineage>
</organism>
<gene>
    <name evidence="1" type="ORF">B4082_0605</name>
</gene>
<evidence type="ECO:0008006" key="3">
    <source>
        <dbReference type="Google" id="ProtNLM"/>
    </source>
</evidence>
<protein>
    <recommendedName>
        <fullName evidence="3">Phage protein</fullName>
    </recommendedName>
</protein>
<name>A0A164IA38_BACCE</name>
<dbReference type="PATRIC" id="fig|1396.539.peg.4611"/>
<evidence type="ECO:0000313" key="1">
    <source>
        <dbReference type="EMBL" id="KZD41216.1"/>
    </source>
</evidence>
<sequence length="50" mass="5560">MDWIIILGAIATTATVFSQVTAGVKNIVDTYYKVKEEKQKSRPDQGNDSE</sequence>
<proteinExistence type="predicted"/>
<reference evidence="1 2" key="1">
    <citation type="submission" date="2015-09" db="EMBL/GenBank/DDBJ databases">
        <title>Bacillus cereus food isolates.</title>
        <authorList>
            <person name="Boekhorst J."/>
        </authorList>
    </citation>
    <scope>NUCLEOTIDE SEQUENCE [LARGE SCALE GENOMIC DNA]</scope>
    <source>
        <strain evidence="1 2">B4082</strain>
    </source>
</reference>
<dbReference type="Proteomes" id="UP000076501">
    <property type="component" value="Unassembled WGS sequence"/>
</dbReference>
<accession>A0A164IA38</accession>
<dbReference type="RefSeq" id="WP_000383803.1">
    <property type="nucleotide sequence ID" value="NZ_CAADRQ010000172.1"/>
</dbReference>
<comment type="caution">
    <text evidence="1">The sequence shown here is derived from an EMBL/GenBank/DDBJ whole genome shotgun (WGS) entry which is preliminary data.</text>
</comment>
<dbReference type="AlphaFoldDB" id="A0A164IA38"/>